<dbReference type="Pfam" id="PF13181">
    <property type="entry name" value="TPR_8"/>
    <property type="match status" value="1"/>
</dbReference>
<dbReference type="Pfam" id="PF12796">
    <property type="entry name" value="Ank_2"/>
    <property type="match status" value="1"/>
</dbReference>
<feature type="repeat" description="ANK" evidence="5">
    <location>
        <begin position="578"/>
        <end position="610"/>
    </location>
</feature>
<dbReference type="PROSITE" id="PS50005">
    <property type="entry name" value="TPR"/>
    <property type="match status" value="1"/>
</dbReference>
<dbReference type="GO" id="GO:0043596">
    <property type="term" value="C:nuclear replication fork"/>
    <property type="evidence" value="ECO:0007669"/>
    <property type="project" value="TreeGrafter"/>
</dbReference>
<evidence type="ECO:0000313" key="10">
    <source>
        <dbReference type="Proteomes" id="UP000053105"/>
    </source>
</evidence>
<feature type="coiled-coil region" evidence="7">
    <location>
        <begin position="470"/>
        <end position="497"/>
    </location>
</feature>
<keyword evidence="5" id="KW-0040">ANK repeat</keyword>
<dbReference type="OrthoDB" id="273147at2759"/>
<evidence type="ECO:0000256" key="4">
    <source>
        <dbReference type="ARBA" id="ARBA00023242"/>
    </source>
</evidence>
<dbReference type="InterPro" id="IPR002110">
    <property type="entry name" value="Ankyrin_rpt"/>
</dbReference>
<evidence type="ECO:0000256" key="1">
    <source>
        <dbReference type="ARBA" id="ARBA00004123"/>
    </source>
</evidence>
<dbReference type="GO" id="GO:0031297">
    <property type="term" value="P:replication fork processing"/>
    <property type="evidence" value="ECO:0007669"/>
    <property type="project" value="TreeGrafter"/>
</dbReference>
<keyword evidence="7" id="KW-0175">Coiled coil</keyword>
<dbReference type="InterPro" id="IPR011990">
    <property type="entry name" value="TPR-like_helical_dom_sf"/>
</dbReference>
<keyword evidence="2" id="KW-0433">Leucine-rich repeat</keyword>
<dbReference type="PROSITE" id="PS50297">
    <property type="entry name" value="ANK_REP_REGION"/>
    <property type="match status" value="3"/>
</dbReference>
<feature type="repeat" description="ANK" evidence="5">
    <location>
        <begin position="614"/>
        <end position="646"/>
    </location>
</feature>
<evidence type="ECO:0000256" key="6">
    <source>
        <dbReference type="PROSITE-ProRule" id="PRU00339"/>
    </source>
</evidence>
<evidence type="ECO:0000256" key="8">
    <source>
        <dbReference type="SAM" id="MobiDB-lite"/>
    </source>
</evidence>
<feature type="repeat" description="TPR" evidence="6">
    <location>
        <begin position="60"/>
        <end position="93"/>
    </location>
</feature>
<evidence type="ECO:0000256" key="7">
    <source>
        <dbReference type="SAM" id="Coils"/>
    </source>
</evidence>
<keyword evidence="4" id="KW-0539">Nucleus</keyword>
<proteinExistence type="predicted"/>
<dbReference type="SMART" id="SM00248">
    <property type="entry name" value="ANK"/>
    <property type="match status" value="3"/>
</dbReference>
<dbReference type="InterPro" id="IPR052311">
    <property type="entry name" value="MMS22L-TONSL_complex_comp"/>
</dbReference>
<name>A0A0M9AA78_9HYME</name>
<dbReference type="InterPro" id="IPR019734">
    <property type="entry name" value="TPR_rpt"/>
</dbReference>
<dbReference type="InterPro" id="IPR032675">
    <property type="entry name" value="LRR_dom_sf"/>
</dbReference>
<dbReference type="PROSITE" id="PS50088">
    <property type="entry name" value="ANK_REPEAT"/>
    <property type="match status" value="3"/>
</dbReference>
<evidence type="ECO:0000256" key="5">
    <source>
        <dbReference type="PROSITE-ProRule" id="PRU00023"/>
    </source>
</evidence>
<sequence length="1299" mass="147996">MNLSSRKSPAISGFGERHQTLNQRGKKRDDKGRTFSAICQLGLIKKKKRVKRDGNLQQLAEIVKELGDVYFESGKYEDALQEYTEQLEICNILEDKLNIAVAHRMIGEIQVDLGTYEKALEHQNLYLEGAKEIKNLLEEQRAYATLGRTYFCWAESLPSEKKSDALTNARKAYMKSIHLCNQLSDTNIELRELVTMRARLLLNLGLVLEGEKKHQEAIDLLEKAAGLCKTHNLREDFHRTQIALGGIYERNCDYDLALTHLESATEVDNSTLKAEARFLQAELLLKIEKWSESRKILVPLYVTDNLPQTLKRQIEKCLRIVVTLQTTEEALTTEENTSVKLKYYEILGDAAVAAHCFEKAVEYYRKMLVCAEETESERTGAALLSLAQTLKDVGRYNEALDFAYRELKLCIDPREICRSALFLADLSIATKATVEKVEEIYSLALENAKICNDVSLKASVLTERLNYLTNTDRTEEIKTLTEDLNKLEELCNDTDNESESEETIGANICLEDLSDVEAELKIKENVKNRKRIKRNKSVAVKRNEKGETQLHVACINGNIETVERLLESGHSTSVRDHFGWTPLHEAANHGHVEIAKLLLKYGADINDPGSLMCQGVTPLHDAASCGNFTMIRLLIEHGANVELKTNEYDTVLDCLEQWKNRVDFLSPEDEAEYNELHKILSTMIPASEKKISKRSHKSPCNSKTHVIDESVRMEKISAGEDYKRTIASLKHRNDPIGTSLCSTKRNVKPLLNSEEIFLDDWLEDDMNENINNRRHSNEHSFSLTKRKSNNGDDDVEKNLKRQKTNDQDLIINNDECDMIEEDSEDNCDIEIRQISSQCEIQRKKQQISLLSVGFTKDSISRSSSPVTPSATECESREIDTVRSVILNISVDGKMFKTQIEFSNTARPLIEEIVADIETKFYNDTGCKTKLDLKTMDGIEINCNNVFAILNEGNIVKNWICEIIQLETPSIVERYGTICKNYNIDVRECMLKCLKSCENTFTLRLKQEDIGREEFISLLKTLEYEKNVQILDLSGGKLHELGKVLNDCILRLSTLQELCLQGCDIDSTCLSKLEKLPSQLKFLDFSYNPFGSSSQEILCKLLTPLTQLRTLNLRYCQLNNFRFLLNNNNLVNLDISWNCFSEDELCTTLQRQLLNLNLSNTVFSNSFNLVKNIFNKTDFSFVTLECLELASCELSDTDIRNVLSRVSNLSKLVLKGNRKVGVQSLNLLLNYTPTLRHIDISGCENIIEFPDSGVFIEKPEICKLIVSMYPEVCDCWIRLWRGKGVVKKLPHNLTIFEPVF</sequence>
<dbReference type="PANTHER" id="PTHR46358:SF1">
    <property type="entry name" value="TONSOKU-LIKE PROTEIN"/>
    <property type="match status" value="1"/>
</dbReference>
<reference evidence="9 10" key="1">
    <citation type="submission" date="2015-07" db="EMBL/GenBank/DDBJ databases">
        <title>The genome of Melipona quadrifasciata.</title>
        <authorList>
            <person name="Pan H."/>
            <person name="Kapheim K."/>
        </authorList>
    </citation>
    <scope>NUCLEOTIDE SEQUENCE [LARGE SCALE GENOMIC DNA]</scope>
    <source>
        <strain evidence="9">0111107301</strain>
        <tissue evidence="9">Whole body</tissue>
    </source>
</reference>
<dbReference type="Proteomes" id="UP000053105">
    <property type="component" value="Unassembled WGS sequence"/>
</dbReference>
<gene>
    <name evidence="9" type="ORF">WN51_06659</name>
</gene>
<dbReference type="InterPro" id="IPR036770">
    <property type="entry name" value="Ankyrin_rpt-contain_sf"/>
</dbReference>
<dbReference type="EMBL" id="KQ435701">
    <property type="protein sequence ID" value="KOX80370.1"/>
    <property type="molecule type" value="Genomic_DNA"/>
</dbReference>
<evidence type="ECO:0000313" key="9">
    <source>
        <dbReference type="EMBL" id="KOX80370.1"/>
    </source>
</evidence>
<dbReference type="STRING" id="166423.A0A0M9AA78"/>
<dbReference type="SMART" id="SM00028">
    <property type="entry name" value="TPR"/>
    <property type="match status" value="5"/>
</dbReference>
<dbReference type="Gene3D" id="1.25.40.20">
    <property type="entry name" value="Ankyrin repeat-containing domain"/>
    <property type="match status" value="1"/>
</dbReference>
<dbReference type="SUPFAM" id="SSF52047">
    <property type="entry name" value="RNI-like"/>
    <property type="match status" value="1"/>
</dbReference>
<feature type="region of interest" description="Disordered" evidence="8">
    <location>
        <begin position="772"/>
        <end position="796"/>
    </location>
</feature>
<keyword evidence="3" id="KW-0677">Repeat</keyword>
<dbReference type="Pfam" id="PF13424">
    <property type="entry name" value="TPR_12"/>
    <property type="match status" value="1"/>
</dbReference>
<feature type="region of interest" description="Disordered" evidence="8">
    <location>
        <begin position="1"/>
        <end position="29"/>
    </location>
</feature>
<feature type="repeat" description="ANK" evidence="5">
    <location>
        <begin position="545"/>
        <end position="577"/>
    </location>
</feature>
<dbReference type="GO" id="GO:0000724">
    <property type="term" value="P:double-strand break repair via homologous recombination"/>
    <property type="evidence" value="ECO:0007669"/>
    <property type="project" value="TreeGrafter"/>
</dbReference>
<keyword evidence="6" id="KW-0802">TPR repeat</keyword>
<dbReference type="PRINTS" id="PR01415">
    <property type="entry name" value="ANKYRIN"/>
</dbReference>
<organism evidence="9 10">
    <name type="scientific">Melipona quadrifasciata</name>
    <dbReference type="NCBI Taxonomy" id="166423"/>
    <lineage>
        <taxon>Eukaryota</taxon>
        <taxon>Metazoa</taxon>
        <taxon>Ecdysozoa</taxon>
        <taxon>Arthropoda</taxon>
        <taxon>Hexapoda</taxon>
        <taxon>Insecta</taxon>
        <taxon>Pterygota</taxon>
        <taxon>Neoptera</taxon>
        <taxon>Endopterygota</taxon>
        <taxon>Hymenoptera</taxon>
        <taxon>Apocrita</taxon>
        <taxon>Aculeata</taxon>
        <taxon>Apoidea</taxon>
        <taxon>Anthophila</taxon>
        <taxon>Apidae</taxon>
        <taxon>Melipona</taxon>
    </lineage>
</organism>
<protein>
    <submittedName>
        <fullName evidence="9">Tonsoku-like protein</fullName>
    </submittedName>
</protein>
<comment type="subcellular location">
    <subcellularLocation>
        <location evidence="1">Nucleus</location>
    </subcellularLocation>
</comment>
<dbReference type="Gene3D" id="3.80.10.10">
    <property type="entry name" value="Ribonuclease Inhibitor"/>
    <property type="match status" value="1"/>
</dbReference>
<dbReference type="SUPFAM" id="SSF48452">
    <property type="entry name" value="TPR-like"/>
    <property type="match status" value="1"/>
</dbReference>
<evidence type="ECO:0000256" key="3">
    <source>
        <dbReference type="ARBA" id="ARBA00022737"/>
    </source>
</evidence>
<accession>A0A0M9AA78</accession>
<keyword evidence="10" id="KW-1185">Reference proteome</keyword>
<evidence type="ECO:0000256" key="2">
    <source>
        <dbReference type="ARBA" id="ARBA00022614"/>
    </source>
</evidence>
<dbReference type="Gene3D" id="1.25.40.10">
    <property type="entry name" value="Tetratricopeptide repeat domain"/>
    <property type="match status" value="2"/>
</dbReference>
<dbReference type="PANTHER" id="PTHR46358">
    <property type="entry name" value="TONSOKU-LIKE PROTEIN"/>
    <property type="match status" value="1"/>
</dbReference>
<dbReference type="SUPFAM" id="SSF48403">
    <property type="entry name" value="Ankyrin repeat"/>
    <property type="match status" value="1"/>
</dbReference>